<dbReference type="AlphaFoldDB" id="A0A2M8PFB9"/>
<comment type="caution">
    <text evidence="2">The sequence shown here is derived from an EMBL/GenBank/DDBJ whole genome shotgun (WGS) entry which is preliminary data.</text>
</comment>
<dbReference type="EMBL" id="PGTL01000014">
    <property type="protein sequence ID" value="PJF42541.1"/>
    <property type="molecule type" value="Genomic_DNA"/>
</dbReference>
<dbReference type="EMBL" id="PGTM01000069">
    <property type="protein sequence ID" value="PJF36233.1"/>
    <property type="molecule type" value="Genomic_DNA"/>
</dbReference>
<sequence length="256" mass="29184">MSEAEVNRVCRAQDVPRVLRWLSEGKMREANQLGLRTSSNSTFLVSLAPNTPDAPQALLAVYKPQRGERPLWDFPDGTLCRREYAAFLVSQALGWQIVPPTVLRDGLRGFGSVQLYIVHNPEVHYFTLDERFHDQLRKMVAFDYVINNADRKGGHCIVSEDGHLWGIDHGIGFHTAPKLRTVIWDFAGEPIPEELLTDLERLYCEVESPAEPLRYALSELLSEAEINALMARLRKLLQRREYPRPGPGLNYPWPPV</sequence>
<protein>
    <recommendedName>
        <fullName evidence="1">PI3K/PI4K catalytic domain-containing protein</fullName>
    </recommendedName>
</protein>
<evidence type="ECO:0000313" key="4">
    <source>
        <dbReference type="Proteomes" id="UP000228947"/>
    </source>
</evidence>
<proteinExistence type="predicted"/>
<reference evidence="4 5" key="1">
    <citation type="submission" date="2017-11" db="EMBL/GenBank/DDBJ databases">
        <title>Evolution of Phototrophy in the Chloroflexi Phylum Driven by Horizontal Gene Transfer.</title>
        <authorList>
            <person name="Ward L.M."/>
            <person name="Hemp J."/>
            <person name="Shih P.M."/>
            <person name="Mcglynn S.E."/>
            <person name="Fischer W."/>
        </authorList>
    </citation>
    <scope>NUCLEOTIDE SEQUENCE [LARGE SCALE GENOMIC DNA]</scope>
    <source>
        <strain evidence="3">CP1_1M</strain>
        <strain evidence="2">JP3_13</strain>
    </source>
</reference>
<dbReference type="Proteomes" id="UP000229681">
    <property type="component" value="Unassembled WGS sequence"/>
</dbReference>
<organism evidence="2 5">
    <name type="scientific">Candidatus Thermofonsia Clade 1 bacterium</name>
    <dbReference type="NCBI Taxonomy" id="2364210"/>
    <lineage>
        <taxon>Bacteria</taxon>
        <taxon>Bacillati</taxon>
        <taxon>Chloroflexota</taxon>
        <taxon>Candidatus Thermofontia</taxon>
        <taxon>Candidatus Thermofonsia Clade 1</taxon>
    </lineage>
</organism>
<feature type="domain" description="PI3K/PI4K catalytic" evidence="1">
    <location>
        <begin position="111"/>
        <end position="194"/>
    </location>
</feature>
<evidence type="ECO:0000313" key="2">
    <source>
        <dbReference type="EMBL" id="PJF36233.1"/>
    </source>
</evidence>
<accession>A0A2M8PFB9</accession>
<evidence type="ECO:0000313" key="5">
    <source>
        <dbReference type="Proteomes" id="UP000229681"/>
    </source>
</evidence>
<evidence type="ECO:0000313" key="3">
    <source>
        <dbReference type="EMBL" id="PJF42541.1"/>
    </source>
</evidence>
<gene>
    <name evidence="2" type="ORF">CUN49_06455</name>
    <name evidence="3" type="ORF">CUN50_03650</name>
</gene>
<name>A0A2M8PFB9_9CHLR</name>
<evidence type="ECO:0000259" key="1">
    <source>
        <dbReference type="Pfam" id="PF00454"/>
    </source>
</evidence>
<dbReference type="Proteomes" id="UP000228947">
    <property type="component" value="Unassembled WGS sequence"/>
</dbReference>
<dbReference type="Pfam" id="PF00454">
    <property type="entry name" value="PI3_PI4_kinase"/>
    <property type="match status" value="1"/>
</dbReference>
<dbReference type="InterPro" id="IPR000403">
    <property type="entry name" value="PI3/4_kinase_cat_dom"/>
</dbReference>